<comment type="similarity">
    <text evidence="1 5 6">Belongs to the peptidase S8 family.</text>
</comment>
<feature type="active site" description="Charge relay system" evidence="5">
    <location>
        <position position="170"/>
    </location>
</feature>
<sequence>MRSRQSGRKLQGAEPLPGVAVERYVGKYLERPVAPSAGGASAAAAAAAPEGAVLQLRITDGSSVAAKVAQLRAHPDVDIAEPDLVRRFGSPAAGATAQPRVAATAAAAATQAAAAAAAAGVAGAGITRRSLLPSDQYYKRGDLWHLDLVSAPLAWASSTGSRKVKVCVIDTGLRRDHQEFTDGRVAKGWNRACTGCFDLVDDGTKPKPGSAEYFNFEDQTGHGTHVAGLIAANTNNSVGVAGMAWQAALYICNVESFGGHFYTSSLLDCYALCQKEGARIYSNSYFSDCLGGESTPCYSQLEYDAIKGLGQGPNAALFVAAAGNGGTNNDIEPKHTKTYPASYGLPHIIGVAATDILDELAAFSTYGRNTIHLAAPGVDVVSSYGLNSRSYTYLSGTSMATPIVSGAAVLLWAAKPDATVAQIKNALLSSVDKVPGLANITITGGRLNAARALQALLLHSQGAQQQQPSYAISTSFNTTAFMSVPDGTRCEVLPKASASWCCIRCAAQPWCWYALHGPPGSAFTATCNGVDKSGSCWLVGDQAKMGTPERFPGWTLGLKSVAVTRRRPGPPPPVRRPPPRKGYVGELHGTPLPAATSAASAAAATVATAPDGAVLQLRITDGSSVAEKVAQLLAHPGSRDVKVCVIDTGLRRDHQEFTDGRVAKGWNRSCPTCTNGSAPAPHDVVKPTPGSEAYLDFSDSYNHGTHVAGIIAAATNNSVGMAGVAWDASLFICQATSPNGLLYTSSLLDCYALCQQEKARIVSNSYYSDCAGAPPCYSQLEYDAIKSLGEGPDAALFVVAAGNERKNVDALAVEKRPYPASYDLPHIVSVAATIDSSGDDIATYSNYGRTWVHLGAPGTDVYSAVGTGASSYAEMSGTSMACPVVSGAAALLWAAKPDATVAQVRQALLSSVDPVPFLAQKVATGGRLNVGKALVSLLGFTAQGGPSGWYTEMAVERDRTARFTTTAAATCEASVVAGGWEACRDRCQELPWCWYFITTTAPKYTTITCGGVPMTGDCVLSDAGARLSAPSAALGASIGYKRAVPLRPWVPPPPSPPPPSPPGAGTPHPANRGGDVLAMEVARLMAVVFMLLLLSATSSAASVDGASGGRSDGSGAPPATHAAGQLLVRLRARSPARRLLALQNPLPGVAVQGYVGEHHGTPLPAAAAATTATAAALSAAPDGAVLQLRITDGSSVAEKAAQLRRHPDVELAEPNFARRPDRPAAAAAASGATGAPRALLEAAAASSAAAAAGFTVFPNDPSFFDIDKGWHLRRVGAPLAWATTTGSRDVKVCVIDTGLRRDHQEFTDGRVAKGWNRSCPTCFGGNGTAPHNVTKPEPGTPGYDDFADMAGHGTHVAGIIAAATNNSVGVAGVAWDASLFICQATSPNGLLYTSSLLDCYALCQQEKARIVSNSYYSDCAGAPPCYSQLEYDAIEALGEGPDAALFVVSAGNQADDTDALPVGSRSYPASYSLPNILSVASTADDDEDSLSYFSNYGRTTVHLAAPGSDVWSTANTGTAGYTYKSGTSMACPVVSGAAALLWAAVPNATMAQVRQALLDSVDTAAALSDAVISGGRLNAARALQVLIGLPEYAAGWYSDLAVEQGLTATFVVPPAASCAALSEDTWQGCRDRCLERGWCWYFRSLPTGPPTAPCPGNAASGNCLLAGEEARLDAPTSKANSALGFRRLAKRPPPVRRRPRLLQ</sequence>
<dbReference type="PROSITE" id="PS51892">
    <property type="entry name" value="SUBTILASE"/>
    <property type="match status" value="3"/>
</dbReference>
<dbReference type="GO" id="GO:0006508">
    <property type="term" value="P:proteolysis"/>
    <property type="evidence" value="ECO:0007669"/>
    <property type="project" value="UniProtKB-KW"/>
</dbReference>
<dbReference type="PANTHER" id="PTHR43806:SF11">
    <property type="entry name" value="CEREVISIN-RELATED"/>
    <property type="match status" value="1"/>
</dbReference>
<feature type="active site" description="Charge relay system" evidence="5">
    <location>
        <position position="1528"/>
    </location>
</feature>
<feature type="active site" description="Charge relay system" evidence="5">
    <location>
        <position position="1296"/>
    </location>
</feature>
<protein>
    <submittedName>
        <fullName evidence="9">Alkaline phosphatase isoform B</fullName>
    </submittedName>
</protein>
<dbReference type="InterPro" id="IPR023828">
    <property type="entry name" value="Peptidase_S8_Ser-AS"/>
</dbReference>
<dbReference type="InterPro" id="IPR036852">
    <property type="entry name" value="Peptidase_S8/S53_dom_sf"/>
</dbReference>
<dbReference type="PANTHER" id="PTHR43806">
    <property type="entry name" value="PEPTIDASE S8"/>
    <property type="match status" value="1"/>
</dbReference>
<dbReference type="Pfam" id="PF00082">
    <property type="entry name" value="Peptidase_S8"/>
    <property type="match status" value="3"/>
</dbReference>
<feature type="active site" description="Charge relay system" evidence="5">
    <location>
        <position position="647"/>
    </location>
</feature>
<feature type="active site" description="Charge relay system" evidence="5">
    <location>
        <position position="1352"/>
    </location>
</feature>
<keyword evidence="10" id="KW-1185">Reference proteome</keyword>
<dbReference type="InterPro" id="IPR050131">
    <property type="entry name" value="Peptidase_S8_subtilisin-like"/>
</dbReference>
<dbReference type="GO" id="GO:0004252">
    <property type="term" value="F:serine-type endopeptidase activity"/>
    <property type="evidence" value="ECO:0007669"/>
    <property type="project" value="UniProtKB-UniRule"/>
</dbReference>
<reference evidence="9 10" key="1">
    <citation type="journal article" date="2018" name="Plant J.">
        <title>Genome sequences of Chlorella sorokiniana UTEX 1602 and Micractinium conductrix SAG 241.80: implications to maltose excretion by a green alga.</title>
        <authorList>
            <person name="Arriola M.B."/>
            <person name="Velmurugan N."/>
            <person name="Zhang Y."/>
            <person name="Plunkett M.H."/>
            <person name="Hondzo H."/>
            <person name="Barney B.M."/>
        </authorList>
    </citation>
    <scope>NUCLEOTIDE SEQUENCE [LARGE SCALE GENOMIC DNA]</scope>
    <source>
        <strain evidence="9 10">SAG 241.80</strain>
    </source>
</reference>
<dbReference type="Gene3D" id="3.40.50.200">
    <property type="entry name" value="Peptidase S8/S53 domain"/>
    <property type="match status" value="3"/>
</dbReference>
<evidence type="ECO:0000259" key="8">
    <source>
        <dbReference type="Pfam" id="PF00082"/>
    </source>
</evidence>
<organism evidence="9 10">
    <name type="scientific">Micractinium conductrix</name>
    <dbReference type="NCBI Taxonomy" id="554055"/>
    <lineage>
        <taxon>Eukaryota</taxon>
        <taxon>Viridiplantae</taxon>
        <taxon>Chlorophyta</taxon>
        <taxon>core chlorophytes</taxon>
        <taxon>Trebouxiophyceae</taxon>
        <taxon>Chlorellales</taxon>
        <taxon>Chlorellaceae</taxon>
        <taxon>Chlorella clade</taxon>
        <taxon>Micractinium</taxon>
    </lineage>
</organism>
<gene>
    <name evidence="9" type="ORF">C2E20_2383</name>
</gene>
<dbReference type="SUPFAM" id="SSF52743">
    <property type="entry name" value="Subtilisin-like"/>
    <property type="match status" value="3"/>
</dbReference>
<dbReference type="Proteomes" id="UP000239649">
    <property type="component" value="Unassembled WGS sequence"/>
</dbReference>
<dbReference type="EMBL" id="LHPF02000004">
    <property type="protein sequence ID" value="PSC74674.1"/>
    <property type="molecule type" value="Genomic_DNA"/>
</dbReference>
<name>A0A2P6VKR1_9CHLO</name>
<dbReference type="InterPro" id="IPR000209">
    <property type="entry name" value="Peptidase_S8/S53_dom"/>
</dbReference>
<evidence type="ECO:0000313" key="10">
    <source>
        <dbReference type="Proteomes" id="UP000239649"/>
    </source>
</evidence>
<feature type="region of interest" description="Disordered" evidence="7">
    <location>
        <begin position="563"/>
        <end position="582"/>
    </location>
</feature>
<evidence type="ECO:0000256" key="2">
    <source>
        <dbReference type="ARBA" id="ARBA00022670"/>
    </source>
</evidence>
<dbReference type="PROSITE" id="PS00136">
    <property type="entry name" value="SUBTILASE_ASP"/>
    <property type="match status" value="3"/>
</dbReference>
<dbReference type="PROSITE" id="PS00138">
    <property type="entry name" value="SUBTILASE_SER"/>
    <property type="match status" value="3"/>
</dbReference>
<evidence type="ECO:0000256" key="7">
    <source>
        <dbReference type="SAM" id="MobiDB-lite"/>
    </source>
</evidence>
<keyword evidence="2 5" id="KW-0645">Protease</keyword>
<feature type="active site" description="Charge relay system" evidence="5">
    <location>
        <position position="879"/>
    </location>
</feature>
<evidence type="ECO:0000313" key="9">
    <source>
        <dbReference type="EMBL" id="PSC74674.1"/>
    </source>
</evidence>
<feature type="domain" description="Peptidase S8/S53" evidence="8">
    <location>
        <begin position="162"/>
        <end position="434"/>
    </location>
</feature>
<proteinExistence type="inferred from homology"/>
<dbReference type="InterPro" id="IPR015500">
    <property type="entry name" value="Peptidase_S8_subtilisin-rel"/>
</dbReference>
<dbReference type="InterPro" id="IPR023827">
    <property type="entry name" value="Peptidase_S8_Asp-AS"/>
</dbReference>
<feature type="domain" description="Peptidase S8/S53" evidence="8">
    <location>
        <begin position="1288"/>
        <end position="1562"/>
    </location>
</feature>
<comment type="caution">
    <text evidence="9">The sequence shown here is derived from an EMBL/GenBank/DDBJ whole genome shotgun (WGS) entry which is preliminary data.</text>
</comment>
<evidence type="ECO:0000256" key="1">
    <source>
        <dbReference type="ARBA" id="ARBA00011073"/>
    </source>
</evidence>
<evidence type="ECO:0000256" key="5">
    <source>
        <dbReference type="PROSITE-ProRule" id="PRU01240"/>
    </source>
</evidence>
<feature type="compositionally biased region" description="Pro residues" evidence="7">
    <location>
        <begin position="1049"/>
        <end position="1064"/>
    </location>
</feature>
<feature type="active site" description="Charge relay system" evidence="5">
    <location>
        <position position="703"/>
    </location>
</feature>
<keyword evidence="3 5" id="KW-0378">Hydrolase</keyword>
<feature type="active site" description="Charge relay system" evidence="5">
    <location>
        <position position="398"/>
    </location>
</feature>
<feature type="region of interest" description="Disordered" evidence="7">
    <location>
        <begin position="1049"/>
        <end position="1072"/>
    </location>
</feature>
<feature type="domain" description="Peptidase S8/S53" evidence="8">
    <location>
        <begin position="639"/>
        <end position="912"/>
    </location>
</feature>
<keyword evidence="4 5" id="KW-0720">Serine protease</keyword>
<dbReference type="PRINTS" id="PR00723">
    <property type="entry name" value="SUBTILISIN"/>
</dbReference>
<evidence type="ECO:0000256" key="6">
    <source>
        <dbReference type="RuleBase" id="RU003355"/>
    </source>
</evidence>
<dbReference type="OrthoDB" id="531541at2759"/>
<feature type="active site" description="Charge relay system" evidence="5">
    <location>
        <position position="222"/>
    </location>
</feature>
<evidence type="ECO:0000256" key="4">
    <source>
        <dbReference type="ARBA" id="ARBA00022825"/>
    </source>
</evidence>
<evidence type="ECO:0000256" key="3">
    <source>
        <dbReference type="ARBA" id="ARBA00022801"/>
    </source>
</evidence>
<accession>A0A2P6VKR1</accession>
<dbReference type="PROSITE" id="PS00137">
    <property type="entry name" value="SUBTILASE_HIS"/>
    <property type="match status" value="3"/>
</dbReference>
<dbReference type="InterPro" id="IPR022398">
    <property type="entry name" value="Peptidase_S8_His-AS"/>
</dbReference>